<feature type="domain" description="BTB" evidence="1">
    <location>
        <begin position="33"/>
        <end position="92"/>
    </location>
</feature>
<dbReference type="SUPFAM" id="SSF54695">
    <property type="entry name" value="POZ domain"/>
    <property type="match status" value="1"/>
</dbReference>
<dbReference type="SMART" id="SM00225">
    <property type="entry name" value="BTB"/>
    <property type="match status" value="1"/>
</dbReference>
<dbReference type="Proteomes" id="UP000664203">
    <property type="component" value="Unassembled WGS sequence"/>
</dbReference>
<dbReference type="Gene3D" id="3.30.710.10">
    <property type="entry name" value="Potassium Channel Kv1.1, Chain A"/>
    <property type="match status" value="1"/>
</dbReference>
<dbReference type="PROSITE" id="PS50097">
    <property type="entry name" value="BTB"/>
    <property type="match status" value="1"/>
</dbReference>
<name>A0A8H3FXW9_9LECA</name>
<proteinExistence type="predicted"/>
<organism evidence="2 3">
    <name type="scientific">Alectoria fallacina</name>
    <dbReference type="NCBI Taxonomy" id="1903189"/>
    <lineage>
        <taxon>Eukaryota</taxon>
        <taxon>Fungi</taxon>
        <taxon>Dikarya</taxon>
        <taxon>Ascomycota</taxon>
        <taxon>Pezizomycotina</taxon>
        <taxon>Lecanoromycetes</taxon>
        <taxon>OSLEUM clade</taxon>
        <taxon>Lecanoromycetidae</taxon>
        <taxon>Lecanorales</taxon>
        <taxon>Lecanorineae</taxon>
        <taxon>Parmeliaceae</taxon>
        <taxon>Alectoria</taxon>
    </lineage>
</organism>
<protein>
    <recommendedName>
        <fullName evidence="1">BTB domain-containing protein</fullName>
    </recommendedName>
</protein>
<dbReference type="CDD" id="cd18186">
    <property type="entry name" value="BTB_POZ_ZBTB_KLHL-like"/>
    <property type="match status" value="1"/>
</dbReference>
<sequence length="234" mass="26771">MSTFGSDGSLPEDKVLQAPCLTPIAQLMSDRMVDIYIGDERKKFRLHRDLLCERSEFFKASFEGHFKEAETQELALPEDSVESFELLVGWLYGAPLMKITSEDDWSAYLNLIILAKKLCLKHLQNETMDHVLNFYRTCLPEVSADNIRSMYGNTSAGDPLRRLTISCAAWIAVSNKTTVFDRDVLDLLEGGGEIAVDFTSWLAKLYTYPVDPRIYLNCFYHEHISTPSCIEWYE</sequence>
<accession>A0A8H3FXW9</accession>
<dbReference type="AlphaFoldDB" id="A0A8H3FXW9"/>
<evidence type="ECO:0000313" key="2">
    <source>
        <dbReference type="EMBL" id="CAF9932701.1"/>
    </source>
</evidence>
<dbReference type="Pfam" id="PF00651">
    <property type="entry name" value="BTB"/>
    <property type="match status" value="1"/>
</dbReference>
<dbReference type="EMBL" id="CAJPDR010000333">
    <property type="protein sequence ID" value="CAF9932701.1"/>
    <property type="molecule type" value="Genomic_DNA"/>
</dbReference>
<reference evidence="2" key="1">
    <citation type="submission" date="2021-03" db="EMBL/GenBank/DDBJ databases">
        <authorList>
            <person name="Tagirdzhanova G."/>
        </authorList>
    </citation>
    <scope>NUCLEOTIDE SEQUENCE</scope>
</reference>
<dbReference type="InterPro" id="IPR000210">
    <property type="entry name" value="BTB/POZ_dom"/>
</dbReference>
<gene>
    <name evidence="2" type="ORF">ALECFALPRED_005360</name>
</gene>
<dbReference type="PANTHER" id="PTHR47843:SF2">
    <property type="entry name" value="BTB DOMAIN-CONTAINING PROTEIN"/>
    <property type="match status" value="1"/>
</dbReference>
<dbReference type="InterPro" id="IPR011333">
    <property type="entry name" value="SKP1/BTB/POZ_sf"/>
</dbReference>
<evidence type="ECO:0000259" key="1">
    <source>
        <dbReference type="PROSITE" id="PS50097"/>
    </source>
</evidence>
<dbReference type="PANTHER" id="PTHR47843">
    <property type="entry name" value="BTB DOMAIN-CONTAINING PROTEIN-RELATED"/>
    <property type="match status" value="1"/>
</dbReference>
<dbReference type="OrthoDB" id="6359816at2759"/>
<keyword evidence="3" id="KW-1185">Reference proteome</keyword>
<evidence type="ECO:0000313" key="3">
    <source>
        <dbReference type="Proteomes" id="UP000664203"/>
    </source>
</evidence>
<comment type="caution">
    <text evidence="2">The sequence shown here is derived from an EMBL/GenBank/DDBJ whole genome shotgun (WGS) entry which is preliminary data.</text>
</comment>